<dbReference type="InterPro" id="IPR008166">
    <property type="entry name" value="Glyco_transf_92"/>
</dbReference>
<dbReference type="WormBase" id="F18F11.4">
    <property type="protein sequence ID" value="CE39243"/>
    <property type="gene ID" value="WBGene00017577"/>
</dbReference>
<keyword evidence="6" id="KW-1133">Transmembrane helix</keyword>
<dbReference type="PANTHER" id="PTHR21461:SF80">
    <property type="entry name" value="GLYCOSYLTRANSFERASE FAMILY 92 PROTEIN"/>
    <property type="match status" value="1"/>
</dbReference>
<dbReference type="PhylomeDB" id="P91263"/>
<dbReference type="Bgee" id="WBGene00017577">
    <property type="expression patterns" value="Expressed in larva and 1 other cell type or tissue"/>
</dbReference>
<dbReference type="GO" id="GO:0005737">
    <property type="term" value="C:cytoplasm"/>
    <property type="evidence" value="ECO:0000318"/>
    <property type="project" value="GO_Central"/>
</dbReference>
<dbReference type="KEGG" id="cel:CELE_F18F11.4"/>
<keyword evidence="7" id="KW-0472">Membrane</keyword>
<evidence type="ECO:0000313" key="10">
    <source>
        <dbReference type="Proteomes" id="UP000001940"/>
    </source>
</evidence>
<dbReference type="CTD" id="184653"/>
<proteinExistence type="inferred from homology"/>
<comment type="subcellular location">
    <subcellularLocation>
        <location evidence="1">Membrane</location>
        <topology evidence="1">Single-pass membrane protein</topology>
    </subcellularLocation>
</comment>
<dbReference type="Pfam" id="PF01697">
    <property type="entry name" value="Glyco_transf_92"/>
    <property type="match status" value="1"/>
</dbReference>
<dbReference type="GO" id="GO:0016020">
    <property type="term" value="C:membrane"/>
    <property type="evidence" value="ECO:0007669"/>
    <property type="project" value="UniProtKB-SubCell"/>
</dbReference>
<accession>P91263</accession>
<evidence type="ECO:0000256" key="7">
    <source>
        <dbReference type="ARBA" id="ARBA00023136"/>
    </source>
</evidence>
<dbReference type="GeneID" id="184653"/>
<keyword evidence="4 8" id="KW-0808">Transferase</keyword>
<keyword evidence="5" id="KW-0812">Transmembrane</keyword>
<protein>
    <recommendedName>
        <fullName evidence="8">Glycosyltransferase family 92 protein</fullName>
        <ecNumber evidence="8">2.4.1.-</ecNumber>
    </recommendedName>
</protein>
<evidence type="ECO:0000256" key="2">
    <source>
        <dbReference type="ARBA" id="ARBA00007647"/>
    </source>
</evidence>
<dbReference type="EMBL" id="BX284604">
    <property type="protein sequence ID" value="CCD69673.1"/>
    <property type="molecule type" value="Genomic_DNA"/>
</dbReference>
<organism evidence="9 10">
    <name type="scientific">Caenorhabditis elegans</name>
    <dbReference type="NCBI Taxonomy" id="6239"/>
    <lineage>
        <taxon>Eukaryota</taxon>
        <taxon>Metazoa</taxon>
        <taxon>Ecdysozoa</taxon>
        <taxon>Nematoda</taxon>
        <taxon>Chromadorea</taxon>
        <taxon>Rhabditida</taxon>
        <taxon>Rhabditina</taxon>
        <taxon>Rhabditomorpha</taxon>
        <taxon>Rhabditoidea</taxon>
        <taxon>Rhabditidae</taxon>
        <taxon>Peloderinae</taxon>
        <taxon>Caenorhabditis</taxon>
    </lineage>
</organism>
<evidence type="ECO:0000256" key="5">
    <source>
        <dbReference type="ARBA" id="ARBA00022692"/>
    </source>
</evidence>
<evidence type="ECO:0000313" key="9">
    <source>
        <dbReference type="EMBL" id="CCD69673.1"/>
    </source>
</evidence>
<dbReference type="OMA" id="MFHRPER"/>
<dbReference type="HOGENOM" id="CLU_049232_0_0_1"/>
<evidence type="ECO:0000256" key="8">
    <source>
        <dbReference type="RuleBase" id="RU366017"/>
    </source>
</evidence>
<dbReference type="Proteomes" id="UP000001940">
    <property type="component" value="Chromosome IV"/>
</dbReference>
<comment type="similarity">
    <text evidence="2 8">Belongs to the glycosyltransferase 92 family.</text>
</comment>
<dbReference type="UCSC" id="F18F11.4">
    <property type="organism name" value="c. elegans"/>
</dbReference>
<dbReference type="RefSeq" id="NP_499906.3">
    <property type="nucleotide sequence ID" value="NM_067505.4"/>
</dbReference>
<sequence length="550" mass="64542">MRRSISKQSLVSLCILLLVTFFVLTINIYTGPLSSQDKENEISPAVQIDSSEFRRRRDLSLKDLWYKKKFMRKENGTSSTKFGGIYVREAYRVSDEEIRFLYLENQDNNVNLKAEVPSIGWKPVEWFCFNASCFDYLFCSMATRFGSIRLSSVTPHQPYIHLTTELNDEYTVIPVIDVRLHPITHHYPHTLGVCLQPIFFFTDWTVIIQFFESWIAQGATKFYFYLHSYTWQTKKVLNFYKQSLGDDLELLDWSDLPVHSRSRGDYEKDPNSRTFRHGATAFMHDCMMRARSKVKFVANTDLDDLAVSSSLNISDALNKASDRHPNAAQFKVDWILSHQPQHWDSIHTPRDVNFGLQSVRVLEIDSIRYDYRVSKKMFHRPERVVHFDMHSVYRNELSEDKTHQHTTIEIYDSLNLYYLHLRRFERHLLNPPVVKYNNRFNSSLLMKLNTKMLDQFTERMEGTEFGEAMLSPWALDAHQTMRDLEQCRREAFGTILDDRNQMCQQSSAGCEGMLTSGISFIKTPQTWVNIAHKALFNSYVEKTKLFSLFQ</sequence>
<name>P91263_CAEEL</name>
<keyword evidence="10" id="KW-1185">Reference proteome</keyword>
<dbReference type="eggNOG" id="KOG4735">
    <property type="taxonomic scope" value="Eukaryota"/>
</dbReference>
<evidence type="ECO:0000256" key="6">
    <source>
        <dbReference type="ARBA" id="ARBA00022989"/>
    </source>
</evidence>
<dbReference type="eggNOG" id="KOG0198">
    <property type="taxonomic scope" value="Eukaryota"/>
</dbReference>
<dbReference type="AlphaFoldDB" id="P91263"/>
<dbReference type="InParanoid" id="P91263"/>
<dbReference type="OrthoDB" id="2526284at2759"/>
<dbReference type="PaxDb" id="6239-F18F11.4"/>
<dbReference type="EC" id="2.4.1.-" evidence="8"/>
<dbReference type="AGR" id="WB:WBGene00017577"/>
<reference evidence="9 10" key="1">
    <citation type="journal article" date="1998" name="Science">
        <title>Genome sequence of the nematode C. elegans: a platform for investigating biology.</title>
        <authorList>
            <consortium name="The C. elegans sequencing consortium"/>
            <person name="Sulson J.E."/>
            <person name="Waterston R."/>
        </authorList>
    </citation>
    <scope>NUCLEOTIDE SEQUENCE [LARGE SCALE GENOMIC DNA]</scope>
    <source>
        <strain evidence="9 10">Bristol N2</strain>
    </source>
</reference>
<dbReference type="STRING" id="6239.F18F11.4.1"/>
<evidence type="ECO:0000256" key="4">
    <source>
        <dbReference type="ARBA" id="ARBA00022679"/>
    </source>
</evidence>
<dbReference type="GO" id="GO:0016757">
    <property type="term" value="F:glycosyltransferase activity"/>
    <property type="evidence" value="ECO:0000318"/>
    <property type="project" value="GO_Central"/>
</dbReference>
<gene>
    <name evidence="9" type="ORF">CELE_F18F11.4</name>
    <name evidence="9 11" type="ORF">F18F11.4</name>
</gene>
<dbReference type="PANTHER" id="PTHR21461">
    <property type="entry name" value="GLYCOSYLTRANSFERASE FAMILY 92 PROTEIN"/>
    <property type="match status" value="1"/>
</dbReference>
<keyword evidence="3 8" id="KW-0328">Glycosyltransferase</keyword>
<dbReference type="PIR" id="T25704">
    <property type="entry name" value="T25704"/>
</dbReference>
<evidence type="ECO:0000256" key="1">
    <source>
        <dbReference type="ARBA" id="ARBA00004167"/>
    </source>
</evidence>
<evidence type="ECO:0000313" key="11">
    <source>
        <dbReference type="WormBase" id="F18F11.4"/>
    </source>
</evidence>
<evidence type="ECO:0000256" key="3">
    <source>
        <dbReference type="ARBA" id="ARBA00022676"/>
    </source>
</evidence>
<dbReference type="FunCoup" id="P91263">
    <property type="interactions" value="5"/>
</dbReference>